<dbReference type="HOGENOM" id="CLU_768330_0_0_1"/>
<dbReference type="EMBL" id="GG662740">
    <property type="protein sequence ID" value="EAR92888.3"/>
    <property type="molecule type" value="Genomic_DNA"/>
</dbReference>
<feature type="region of interest" description="Disordered" evidence="1">
    <location>
        <begin position="133"/>
        <end position="154"/>
    </location>
</feature>
<organism evidence="3 4">
    <name type="scientific">Tetrahymena thermophila (strain SB210)</name>
    <dbReference type="NCBI Taxonomy" id="312017"/>
    <lineage>
        <taxon>Eukaryota</taxon>
        <taxon>Sar</taxon>
        <taxon>Alveolata</taxon>
        <taxon>Ciliophora</taxon>
        <taxon>Intramacronucleata</taxon>
        <taxon>Oligohymenophorea</taxon>
        <taxon>Hymenostomatida</taxon>
        <taxon>Tetrahymenina</taxon>
        <taxon>Tetrahymenidae</taxon>
        <taxon>Tetrahymena</taxon>
    </lineage>
</organism>
<evidence type="ECO:0008006" key="5">
    <source>
        <dbReference type="Google" id="ProtNLM"/>
    </source>
</evidence>
<gene>
    <name evidence="3" type="ORF">TTHERM_00295010</name>
</gene>
<keyword evidence="2" id="KW-0732">Signal</keyword>
<feature type="signal peptide" evidence="2">
    <location>
        <begin position="1"/>
        <end position="17"/>
    </location>
</feature>
<sequence>MNKKLIIIALVLAFTIAKFDMRQKMIENASSFIHDKVKDFLSQENISQQDLEEFAKNNNLDIEKLTKVYQWKQKKIDIENAPELTEEQKDILKQKFMQLKSQNLSFEEIKSEIKQFAEQNGININSIKKHIMRRHQNKHREQSSEEGENEIQLTPEQINLIKNKFKELKQSGISMEEIKNQMRSFAEANNINPELLKKLCRKHREEQRRKEKGFLQNKKRDESKSSSESESSSESQSEEQQNGQKQLKLGKHDNERNQDKRRDERQNNFEERRGQHSEERRGQHSEERRGNRHPRDEKSGEDRQKRNHEERRDRRHNQDREDKNDRREEHKGKHQRGEKFERVEERRVQYSEFEVSEEFDI</sequence>
<reference evidence="4" key="1">
    <citation type="journal article" date="2006" name="PLoS Biol.">
        <title>Macronuclear genome sequence of the ciliate Tetrahymena thermophila, a model eukaryote.</title>
        <authorList>
            <person name="Eisen J.A."/>
            <person name="Coyne R.S."/>
            <person name="Wu M."/>
            <person name="Wu D."/>
            <person name="Thiagarajan M."/>
            <person name="Wortman J.R."/>
            <person name="Badger J.H."/>
            <person name="Ren Q."/>
            <person name="Amedeo P."/>
            <person name="Jones K.M."/>
            <person name="Tallon L.J."/>
            <person name="Delcher A.L."/>
            <person name="Salzberg S.L."/>
            <person name="Silva J.C."/>
            <person name="Haas B.J."/>
            <person name="Majoros W.H."/>
            <person name="Farzad M."/>
            <person name="Carlton J.M."/>
            <person name="Smith R.K. Jr."/>
            <person name="Garg J."/>
            <person name="Pearlman R.E."/>
            <person name="Karrer K.M."/>
            <person name="Sun L."/>
            <person name="Manning G."/>
            <person name="Elde N.C."/>
            <person name="Turkewitz A.P."/>
            <person name="Asai D.J."/>
            <person name="Wilkes D.E."/>
            <person name="Wang Y."/>
            <person name="Cai H."/>
            <person name="Collins K."/>
            <person name="Stewart B.A."/>
            <person name="Lee S.R."/>
            <person name="Wilamowska K."/>
            <person name="Weinberg Z."/>
            <person name="Ruzzo W.L."/>
            <person name="Wloga D."/>
            <person name="Gaertig J."/>
            <person name="Frankel J."/>
            <person name="Tsao C.-C."/>
            <person name="Gorovsky M.A."/>
            <person name="Keeling P.J."/>
            <person name="Waller R.F."/>
            <person name="Patron N.J."/>
            <person name="Cherry J.M."/>
            <person name="Stover N.A."/>
            <person name="Krieger C.J."/>
            <person name="del Toro C."/>
            <person name="Ryder H.F."/>
            <person name="Williamson S.C."/>
            <person name="Barbeau R.A."/>
            <person name="Hamilton E.P."/>
            <person name="Orias E."/>
        </authorList>
    </citation>
    <scope>NUCLEOTIDE SEQUENCE [LARGE SCALE GENOMIC DNA]</scope>
    <source>
        <strain evidence="4">SB210</strain>
    </source>
</reference>
<dbReference type="GeneID" id="7829485"/>
<dbReference type="OMA" id="STHYANK"/>
<name>I7MDX2_TETTS</name>
<evidence type="ECO:0000256" key="1">
    <source>
        <dbReference type="SAM" id="MobiDB-lite"/>
    </source>
</evidence>
<evidence type="ECO:0000313" key="4">
    <source>
        <dbReference type="Proteomes" id="UP000009168"/>
    </source>
</evidence>
<feature type="compositionally biased region" description="Low complexity" evidence="1">
    <location>
        <begin position="228"/>
        <end position="247"/>
    </location>
</feature>
<dbReference type="KEGG" id="tet:TTHERM_00295010"/>
<feature type="region of interest" description="Disordered" evidence="1">
    <location>
        <begin position="203"/>
        <end position="345"/>
    </location>
</feature>
<feature type="compositionally biased region" description="Basic and acidic residues" evidence="1">
    <location>
        <begin position="203"/>
        <end position="227"/>
    </location>
</feature>
<keyword evidence="4" id="KW-1185">Reference proteome</keyword>
<evidence type="ECO:0000256" key="2">
    <source>
        <dbReference type="SAM" id="SignalP"/>
    </source>
</evidence>
<evidence type="ECO:0000313" key="3">
    <source>
        <dbReference type="EMBL" id="EAR92888.3"/>
    </source>
</evidence>
<feature type="chain" id="PRO_5003712179" description="Transmembrane protein" evidence="2">
    <location>
        <begin position="18"/>
        <end position="361"/>
    </location>
</feature>
<dbReference type="RefSeq" id="XP_001013133.3">
    <property type="nucleotide sequence ID" value="XM_001013133.4"/>
</dbReference>
<accession>I7MDX2</accession>
<proteinExistence type="predicted"/>
<protein>
    <recommendedName>
        <fullName evidence="5">Transmembrane protein</fullName>
    </recommendedName>
</protein>
<feature type="compositionally biased region" description="Basic and acidic residues" evidence="1">
    <location>
        <begin position="250"/>
        <end position="345"/>
    </location>
</feature>
<dbReference type="AlphaFoldDB" id="I7MDX2"/>
<dbReference type="Proteomes" id="UP000009168">
    <property type="component" value="Unassembled WGS sequence"/>
</dbReference>
<dbReference type="InParanoid" id="I7MDX2"/>